<dbReference type="SMART" id="SM00387">
    <property type="entry name" value="HATPase_c"/>
    <property type="match status" value="1"/>
</dbReference>
<dbReference type="PROSITE" id="PS50894">
    <property type="entry name" value="HPT"/>
    <property type="match status" value="1"/>
</dbReference>
<dbReference type="Pfam" id="PF00512">
    <property type="entry name" value="HisKA"/>
    <property type="match status" value="1"/>
</dbReference>
<evidence type="ECO:0000256" key="8">
    <source>
        <dbReference type="ARBA" id="ARBA00022840"/>
    </source>
</evidence>
<keyword evidence="11" id="KW-0472">Membrane</keyword>
<feature type="modified residue" description="4-aspartylphosphate" evidence="13">
    <location>
        <position position="634"/>
    </location>
</feature>
<dbReference type="Pfam" id="PF02518">
    <property type="entry name" value="HATPase_c"/>
    <property type="match status" value="1"/>
</dbReference>
<keyword evidence="7" id="KW-0547">Nucleotide-binding</keyword>
<dbReference type="SUPFAM" id="SSF55785">
    <property type="entry name" value="PYP-like sensor domain (PAS domain)"/>
    <property type="match status" value="1"/>
</dbReference>
<proteinExistence type="predicted"/>
<dbReference type="SMART" id="SM00448">
    <property type="entry name" value="REC"/>
    <property type="match status" value="2"/>
</dbReference>
<keyword evidence="19" id="KW-1185">Reference proteome</keyword>
<dbReference type="InterPro" id="IPR011006">
    <property type="entry name" value="CheY-like_superfamily"/>
</dbReference>
<feature type="domain" description="Response regulatory" evidence="16">
    <location>
        <begin position="585"/>
        <end position="703"/>
    </location>
</feature>
<dbReference type="CDD" id="cd17546">
    <property type="entry name" value="REC_hyHK_CKI1_RcsC-like"/>
    <property type="match status" value="2"/>
</dbReference>
<comment type="caution">
    <text evidence="18">The sequence shown here is derived from an EMBL/GenBank/DDBJ whole genome shotgun (WGS) entry which is preliminary data.</text>
</comment>
<evidence type="ECO:0000313" key="19">
    <source>
        <dbReference type="Proteomes" id="UP000548632"/>
    </source>
</evidence>
<dbReference type="EMBL" id="JABVCQ010000035">
    <property type="protein sequence ID" value="MBB1127099.1"/>
    <property type="molecule type" value="Genomic_DNA"/>
</dbReference>
<dbReference type="SUPFAM" id="SSF55874">
    <property type="entry name" value="ATPase domain of HSP90 chaperone/DNA topoisomerase II/histidine kinase"/>
    <property type="match status" value="1"/>
</dbReference>
<evidence type="ECO:0000256" key="11">
    <source>
        <dbReference type="ARBA" id="ARBA00023136"/>
    </source>
</evidence>
<evidence type="ECO:0000256" key="10">
    <source>
        <dbReference type="ARBA" id="ARBA00023012"/>
    </source>
</evidence>
<organism evidence="18 19">
    <name type="scientific">Thiospirillum jenense</name>
    <dbReference type="NCBI Taxonomy" id="1653858"/>
    <lineage>
        <taxon>Bacteria</taxon>
        <taxon>Pseudomonadati</taxon>
        <taxon>Pseudomonadota</taxon>
        <taxon>Gammaproteobacteria</taxon>
        <taxon>Chromatiales</taxon>
        <taxon>Chromatiaceae</taxon>
        <taxon>Thiospirillum</taxon>
    </lineage>
</organism>
<dbReference type="Gene3D" id="3.30.565.10">
    <property type="entry name" value="Histidine kinase-like ATPase, C-terminal domain"/>
    <property type="match status" value="1"/>
</dbReference>
<feature type="domain" description="Response regulatory" evidence="16">
    <location>
        <begin position="438"/>
        <end position="559"/>
    </location>
</feature>
<dbReference type="Gene3D" id="1.10.287.130">
    <property type="match status" value="1"/>
</dbReference>
<dbReference type="CDD" id="cd00130">
    <property type="entry name" value="PAS"/>
    <property type="match status" value="1"/>
</dbReference>
<keyword evidence="9" id="KW-1133">Transmembrane helix</keyword>
<evidence type="ECO:0000256" key="5">
    <source>
        <dbReference type="ARBA" id="ARBA00022553"/>
    </source>
</evidence>
<evidence type="ECO:0000259" key="17">
    <source>
        <dbReference type="PROSITE" id="PS50894"/>
    </source>
</evidence>
<evidence type="ECO:0000256" key="14">
    <source>
        <dbReference type="SAM" id="Coils"/>
    </source>
</evidence>
<dbReference type="GO" id="GO:0005886">
    <property type="term" value="C:plasma membrane"/>
    <property type="evidence" value="ECO:0007669"/>
    <property type="project" value="UniProtKB-SubCell"/>
</dbReference>
<dbReference type="Pfam" id="PF00072">
    <property type="entry name" value="Response_reg"/>
    <property type="match status" value="2"/>
</dbReference>
<dbReference type="EC" id="2.7.13.3" evidence="3"/>
<feature type="modified residue" description="4-aspartylphosphate" evidence="13">
    <location>
        <position position="492"/>
    </location>
</feature>
<dbReference type="InterPro" id="IPR003661">
    <property type="entry name" value="HisK_dim/P_dom"/>
</dbReference>
<feature type="domain" description="Histidine kinase" evidence="15">
    <location>
        <begin position="198"/>
        <end position="418"/>
    </location>
</feature>
<comment type="subcellular location">
    <subcellularLocation>
        <location evidence="2">Cell membrane</location>
        <topology evidence="2">Multi-pass membrane protein</topology>
    </subcellularLocation>
</comment>
<evidence type="ECO:0000256" key="1">
    <source>
        <dbReference type="ARBA" id="ARBA00000085"/>
    </source>
</evidence>
<dbReference type="Gene3D" id="3.30.450.20">
    <property type="entry name" value="PAS domain"/>
    <property type="match status" value="1"/>
</dbReference>
<keyword evidence="4" id="KW-1003">Cell membrane</keyword>
<feature type="coiled-coil region" evidence="14">
    <location>
        <begin position="143"/>
        <end position="170"/>
    </location>
</feature>
<gene>
    <name evidence="18" type="ORF">HUK38_12820</name>
</gene>
<dbReference type="RefSeq" id="WP_182584723.1">
    <property type="nucleotide sequence ID" value="NZ_JABVCQ010000035.1"/>
</dbReference>
<dbReference type="InterPro" id="IPR004358">
    <property type="entry name" value="Sig_transdc_His_kin-like_C"/>
</dbReference>
<dbReference type="Proteomes" id="UP000548632">
    <property type="component" value="Unassembled WGS sequence"/>
</dbReference>
<dbReference type="Gene3D" id="3.40.50.2300">
    <property type="match status" value="2"/>
</dbReference>
<dbReference type="SUPFAM" id="SSF47226">
    <property type="entry name" value="Histidine-containing phosphotransfer domain, HPT domain"/>
    <property type="match status" value="1"/>
</dbReference>
<protein>
    <recommendedName>
        <fullName evidence="3">histidine kinase</fullName>
        <ecNumber evidence="3">2.7.13.3</ecNumber>
    </recommendedName>
</protein>
<dbReference type="InterPro" id="IPR003594">
    <property type="entry name" value="HATPase_dom"/>
</dbReference>
<keyword evidence="5 13" id="KW-0597">Phosphoprotein</keyword>
<dbReference type="PANTHER" id="PTHR45339">
    <property type="entry name" value="HYBRID SIGNAL TRANSDUCTION HISTIDINE KINASE J"/>
    <property type="match status" value="1"/>
</dbReference>
<evidence type="ECO:0000259" key="15">
    <source>
        <dbReference type="PROSITE" id="PS50109"/>
    </source>
</evidence>
<accession>A0A839HL73</accession>
<dbReference type="PRINTS" id="PR00344">
    <property type="entry name" value="BCTRLSENSOR"/>
</dbReference>
<dbReference type="AlphaFoldDB" id="A0A839HL73"/>
<dbReference type="Gene3D" id="1.20.120.160">
    <property type="entry name" value="HPT domain"/>
    <property type="match status" value="1"/>
</dbReference>
<comment type="catalytic activity">
    <reaction evidence="1">
        <text>ATP + protein L-histidine = ADP + protein N-phospho-L-histidine.</text>
        <dbReference type="EC" id="2.7.13.3"/>
    </reaction>
</comment>
<dbReference type="InterPro" id="IPR005467">
    <property type="entry name" value="His_kinase_dom"/>
</dbReference>
<evidence type="ECO:0000256" key="7">
    <source>
        <dbReference type="ARBA" id="ARBA00022741"/>
    </source>
</evidence>
<dbReference type="InterPro" id="IPR001789">
    <property type="entry name" value="Sig_transdc_resp-reg_receiver"/>
</dbReference>
<sequence>MSPVILFNASVALPPHLAHCRECLQPYLLDALWDMQDLYFLTDANATILDYRTRAGMQLYATPDMFIGRRIDDVLPPNTGAAFRLKFGITMSGNALTHFNYTLTLPDGQHYYRARLNAIADGQGCLITIHEMTDYQRKQIALHREKNLLNQRIKQQCQLLEEQRLNLEKLVSVRTLELEQAKLNAEAASQAKSNFLSNISHEIRTPMNAILGYAHLLRRDPLTPRQTEQLEHLTAASQRLLNIINNILDLSTIETNQLTLNTQAFEPTQVLDHVLSLLTESIANKNLEVTTDFSQLPAQLNGDGDRLGQIMLHLINNAVKFTNHGRITVLGTTQPLPPNRLSLRIEVRDSGIGMTHDQLQQLFEPFVQGDESITRQFGGTGAGLTIAQRLVHLMNGRLGAHSTLGEGSVFWFEIPFDIPIDSVAPTLQPPAVPFQQWRVLVIDDQATARSELTQLLAELGMRVETANDGNSGLTAVIRADHQNDPYQLVLIDWHMPELDGIDTAFQLQVLTAARPPLVWMATAHPATLPREEAQRAGVSHILHKPVTVAQLQQVLASVMREHPHYNPALLQATLDASLAPYQGAPILLVDDNLISQEVARQLLESAGLAVTIANHGQQALEYAQLTQFDLILMDVRMPVMDGWQATHTIRQLPSYAHTPIIAMATNALDDDHDRQRYYKAGMNDYLAKPIAAQPLYACLSHWLSADYRTASLHSNAQMPVANSQQQVADSAKNQQLLQHFAQHHTHTGDDILAHLLAGEREAAHCHLHTLKGAATLAGAEAVSALANQLEMAILADESLINLQRLSRQLRTALGELINQITTPHPDTPHSLSTPVAASELDWSSIAVMIERIEELLAQDDTEVNELFEMAAPLLTAAFGAAIHTIGQHIGNFEYAKALTMLHKTTARVLLERSGKKLPHHPNTH</sequence>
<dbReference type="GO" id="GO:0000155">
    <property type="term" value="F:phosphorelay sensor kinase activity"/>
    <property type="evidence" value="ECO:0007669"/>
    <property type="project" value="InterPro"/>
</dbReference>
<dbReference type="CDD" id="cd16922">
    <property type="entry name" value="HATPase_EvgS-ArcB-TorS-like"/>
    <property type="match status" value="1"/>
</dbReference>
<evidence type="ECO:0000313" key="18">
    <source>
        <dbReference type="EMBL" id="MBB1127099.1"/>
    </source>
</evidence>
<name>A0A839HL73_9GAMM</name>
<dbReference type="SUPFAM" id="SSF47384">
    <property type="entry name" value="Homodimeric domain of signal transducing histidine kinase"/>
    <property type="match status" value="1"/>
</dbReference>
<reference evidence="18 19" key="1">
    <citation type="journal article" date="2020" name="Arch. Microbiol.">
        <title>The genome sequence of the giant phototrophic gammaproteobacterium Thiospirillum jenense gives insight into its physiological properties and phylogenetic relationships.</title>
        <authorList>
            <person name="Imhoff J.F."/>
            <person name="Meyer T.E."/>
            <person name="Kyndt J.A."/>
        </authorList>
    </citation>
    <scope>NUCLEOTIDE SEQUENCE [LARGE SCALE GENOMIC DNA]</scope>
    <source>
        <strain evidence="18 19">DSM 216</strain>
    </source>
</reference>
<dbReference type="SUPFAM" id="SSF52172">
    <property type="entry name" value="CheY-like"/>
    <property type="match status" value="2"/>
</dbReference>
<dbReference type="InterPro" id="IPR036097">
    <property type="entry name" value="HisK_dim/P_sf"/>
</dbReference>
<feature type="domain" description="HPt" evidence="17">
    <location>
        <begin position="729"/>
        <end position="820"/>
    </location>
</feature>
<keyword evidence="14" id="KW-0175">Coiled coil</keyword>
<dbReference type="SMART" id="SM00388">
    <property type="entry name" value="HisKA"/>
    <property type="match status" value="1"/>
</dbReference>
<evidence type="ECO:0000256" key="3">
    <source>
        <dbReference type="ARBA" id="ARBA00012438"/>
    </source>
</evidence>
<evidence type="ECO:0000256" key="12">
    <source>
        <dbReference type="PROSITE-ProRule" id="PRU00110"/>
    </source>
</evidence>
<dbReference type="PANTHER" id="PTHR45339:SF1">
    <property type="entry name" value="HYBRID SIGNAL TRANSDUCTION HISTIDINE KINASE J"/>
    <property type="match status" value="1"/>
</dbReference>
<dbReference type="GO" id="GO:0005524">
    <property type="term" value="F:ATP binding"/>
    <property type="evidence" value="ECO:0007669"/>
    <property type="project" value="UniProtKB-KW"/>
</dbReference>
<dbReference type="InterPro" id="IPR036641">
    <property type="entry name" value="HPT_dom_sf"/>
</dbReference>
<keyword evidence="6" id="KW-0812">Transmembrane</keyword>
<dbReference type="InterPro" id="IPR036890">
    <property type="entry name" value="HATPase_C_sf"/>
</dbReference>
<keyword evidence="8" id="KW-0067">ATP-binding</keyword>
<evidence type="ECO:0000256" key="6">
    <source>
        <dbReference type="ARBA" id="ARBA00022692"/>
    </source>
</evidence>
<evidence type="ECO:0000256" key="4">
    <source>
        <dbReference type="ARBA" id="ARBA00022475"/>
    </source>
</evidence>
<dbReference type="InterPro" id="IPR008207">
    <property type="entry name" value="Sig_transdc_His_kin_Hpt_dom"/>
</dbReference>
<dbReference type="PROSITE" id="PS50110">
    <property type="entry name" value="RESPONSE_REGULATORY"/>
    <property type="match status" value="2"/>
</dbReference>
<keyword evidence="10" id="KW-0902">Two-component regulatory system</keyword>
<evidence type="ECO:0000256" key="13">
    <source>
        <dbReference type="PROSITE-ProRule" id="PRU00169"/>
    </source>
</evidence>
<evidence type="ECO:0000259" key="16">
    <source>
        <dbReference type="PROSITE" id="PS50110"/>
    </source>
</evidence>
<dbReference type="FunFam" id="3.30.565.10:FF:000010">
    <property type="entry name" value="Sensor histidine kinase RcsC"/>
    <property type="match status" value="1"/>
</dbReference>
<evidence type="ECO:0000256" key="2">
    <source>
        <dbReference type="ARBA" id="ARBA00004651"/>
    </source>
</evidence>
<dbReference type="InterPro" id="IPR035965">
    <property type="entry name" value="PAS-like_dom_sf"/>
</dbReference>
<dbReference type="PROSITE" id="PS50109">
    <property type="entry name" value="HIS_KIN"/>
    <property type="match status" value="1"/>
</dbReference>
<feature type="modified residue" description="Phosphohistidine" evidence="12">
    <location>
        <position position="768"/>
    </location>
</feature>
<dbReference type="InterPro" id="IPR000014">
    <property type="entry name" value="PAS"/>
</dbReference>
<dbReference type="CDD" id="cd00082">
    <property type="entry name" value="HisKA"/>
    <property type="match status" value="1"/>
</dbReference>
<evidence type="ECO:0000256" key="9">
    <source>
        <dbReference type="ARBA" id="ARBA00022989"/>
    </source>
</evidence>